<proteinExistence type="predicted"/>
<feature type="domain" description="Helix-turn-helix" evidence="1">
    <location>
        <begin position="10"/>
        <end position="60"/>
    </location>
</feature>
<dbReference type="AlphaFoldDB" id="A0A4P6KFM9"/>
<dbReference type="Pfam" id="PF12728">
    <property type="entry name" value="HTH_17"/>
    <property type="match status" value="1"/>
</dbReference>
<keyword evidence="3" id="KW-1185">Reference proteome</keyword>
<dbReference type="EMBL" id="CP035806">
    <property type="protein sequence ID" value="QBE48758.1"/>
    <property type="molecule type" value="Genomic_DNA"/>
</dbReference>
<name>A0A4P6KFM9_9MICO</name>
<dbReference type="SUPFAM" id="SSF46955">
    <property type="entry name" value="Putative DNA-binding domain"/>
    <property type="match status" value="1"/>
</dbReference>
<evidence type="ECO:0000313" key="2">
    <source>
        <dbReference type="EMBL" id="QBE48758.1"/>
    </source>
</evidence>
<dbReference type="Proteomes" id="UP000289260">
    <property type="component" value="Chromosome"/>
</dbReference>
<reference evidence="2 3" key="1">
    <citation type="submission" date="2019-02" db="EMBL/GenBank/DDBJ databases">
        <authorList>
            <person name="Sun L."/>
            <person name="Pan D."/>
            <person name="Wu X."/>
        </authorList>
    </citation>
    <scope>NUCLEOTIDE SEQUENCE [LARGE SCALE GENOMIC DNA]</scope>
    <source>
        <strain evidence="2 3">JW-1</strain>
    </source>
</reference>
<gene>
    <name evidence="2" type="ORF">EVS81_07865</name>
</gene>
<sequence length="67" mass="7370">MSAVKAPVRLMTTEEAAVLLGISKRALEQMRNRGRGPAYTYVGRFPRYSRASINAYLEARAKGPGRG</sequence>
<protein>
    <submittedName>
        <fullName evidence="2">DNA-binding protein</fullName>
    </submittedName>
</protein>
<dbReference type="InterPro" id="IPR009061">
    <property type="entry name" value="DNA-bd_dom_put_sf"/>
</dbReference>
<organism evidence="2 3">
    <name type="scientific">Leucobacter triazinivorans</name>
    <dbReference type="NCBI Taxonomy" id="1784719"/>
    <lineage>
        <taxon>Bacteria</taxon>
        <taxon>Bacillati</taxon>
        <taxon>Actinomycetota</taxon>
        <taxon>Actinomycetes</taxon>
        <taxon>Micrococcales</taxon>
        <taxon>Microbacteriaceae</taxon>
        <taxon>Leucobacter</taxon>
    </lineage>
</organism>
<dbReference type="OrthoDB" id="194758at2"/>
<keyword evidence="2" id="KW-0238">DNA-binding</keyword>
<dbReference type="InterPro" id="IPR010093">
    <property type="entry name" value="SinI_DNA-bd"/>
</dbReference>
<dbReference type="KEGG" id="ltr:EVS81_07865"/>
<dbReference type="NCBIfam" id="TIGR01764">
    <property type="entry name" value="excise"/>
    <property type="match status" value="1"/>
</dbReference>
<dbReference type="GO" id="GO:0003677">
    <property type="term" value="F:DNA binding"/>
    <property type="evidence" value="ECO:0007669"/>
    <property type="project" value="UniProtKB-KW"/>
</dbReference>
<evidence type="ECO:0000259" key="1">
    <source>
        <dbReference type="Pfam" id="PF12728"/>
    </source>
</evidence>
<evidence type="ECO:0000313" key="3">
    <source>
        <dbReference type="Proteomes" id="UP000289260"/>
    </source>
</evidence>
<dbReference type="InterPro" id="IPR041657">
    <property type="entry name" value="HTH_17"/>
</dbReference>
<accession>A0A4P6KFM9</accession>